<keyword evidence="2" id="KW-1185">Reference proteome</keyword>
<evidence type="ECO:0000313" key="1">
    <source>
        <dbReference type="EMBL" id="RSZ55218.1"/>
    </source>
</evidence>
<reference evidence="1 2" key="1">
    <citation type="submission" date="2018-12" db="EMBL/GenBank/DDBJ databases">
        <authorList>
            <person name="Yang E."/>
        </authorList>
    </citation>
    <scope>NUCLEOTIDE SEQUENCE [LARGE SCALE GENOMIC DNA]</scope>
    <source>
        <strain evidence="1 2">SOD</strain>
    </source>
</reference>
<comment type="caution">
    <text evidence="1">The sequence shown here is derived from an EMBL/GenBank/DDBJ whole genome shotgun (WGS) entry which is preliminary data.</text>
</comment>
<sequence>MACFELRLGFAPSFHRGGAIRVEGDATGMATFEAPPIGLLARLVFALPVDADGMAAIHALGGYVVSSPGLISLAQSKSRLALVSALRSTCPMTVIEGPKAAKELIHIMETYSFQSKDSQ</sequence>
<name>A0A430HCF5_9BURK</name>
<dbReference type="Proteomes" id="UP000278085">
    <property type="component" value="Unassembled WGS sequence"/>
</dbReference>
<organism evidence="1 2">
    <name type="scientific">Massilia atriviolacea</name>
    <dbReference type="NCBI Taxonomy" id="2495579"/>
    <lineage>
        <taxon>Bacteria</taxon>
        <taxon>Pseudomonadati</taxon>
        <taxon>Pseudomonadota</taxon>
        <taxon>Betaproteobacteria</taxon>
        <taxon>Burkholderiales</taxon>
        <taxon>Oxalobacteraceae</taxon>
        <taxon>Telluria group</taxon>
        <taxon>Massilia</taxon>
    </lineage>
</organism>
<dbReference type="OrthoDB" id="8775751at2"/>
<evidence type="ECO:0000313" key="2">
    <source>
        <dbReference type="Proteomes" id="UP000278085"/>
    </source>
</evidence>
<dbReference type="RefSeq" id="WP_126077814.1">
    <property type="nucleotide sequence ID" value="NZ_CP051166.1"/>
</dbReference>
<gene>
    <name evidence="1" type="ORF">EJB06_30630</name>
</gene>
<dbReference type="AlphaFoldDB" id="A0A430HCF5"/>
<proteinExistence type="predicted"/>
<accession>A0A430HCF5</accession>
<dbReference type="EMBL" id="RXLQ01000031">
    <property type="protein sequence ID" value="RSZ55218.1"/>
    <property type="molecule type" value="Genomic_DNA"/>
</dbReference>
<protein>
    <submittedName>
        <fullName evidence="1">Uncharacterized protein</fullName>
    </submittedName>
</protein>